<evidence type="ECO:0000313" key="4">
    <source>
        <dbReference type="Proteomes" id="UP000266196"/>
    </source>
</evidence>
<keyword evidence="1" id="KW-0406">Ion transport</keyword>
<dbReference type="InterPro" id="IPR050866">
    <property type="entry name" value="CNG_cation_channel"/>
</dbReference>
<accession>A0A397FEC0</accession>
<proteinExistence type="predicted"/>
<dbReference type="InterPro" id="IPR018490">
    <property type="entry name" value="cNMP-bd_dom_sf"/>
</dbReference>
<dbReference type="Gene3D" id="2.60.120.10">
    <property type="entry name" value="Jelly Rolls"/>
    <property type="match status" value="1"/>
</dbReference>
<dbReference type="GO" id="GO:0044877">
    <property type="term" value="F:protein-containing complex binding"/>
    <property type="evidence" value="ECO:0007669"/>
    <property type="project" value="TreeGrafter"/>
</dbReference>
<reference evidence="3 4" key="1">
    <citation type="submission" date="2018-08" db="EMBL/GenBank/DDBJ databases">
        <title>Aphanomyces genome sequencing and annotation.</title>
        <authorList>
            <person name="Minardi D."/>
            <person name="Oidtmann B."/>
            <person name="Van Der Giezen M."/>
            <person name="Studholme D.J."/>
        </authorList>
    </citation>
    <scope>NUCLEOTIDE SEQUENCE [LARGE SCALE GENOMIC DNA]</scope>
    <source>
        <strain evidence="3 4">197901</strain>
    </source>
</reference>
<feature type="non-terminal residue" evidence="3">
    <location>
        <position position="1"/>
    </location>
</feature>
<protein>
    <recommendedName>
        <fullName evidence="2">Cyclic nucleotide-binding domain-containing protein</fullName>
    </recommendedName>
</protein>
<organism evidence="3 4">
    <name type="scientific">Aphanomyces astaci</name>
    <name type="common">Crayfish plague agent</name>
    <dbReference type="NCBI Taxonomy" id="112090"/>
    <lineage>
        <taxon>Eukaryota</taxon>
        <taxon>Sar</taxon>
        <taxon>Stramenopiles</taxon>
        <taxon>Oomycota</taxon>
        <taxon>Saprolegniomycetes</taxon>
        <taxon>Saprolegniales</taxon>
        <taxon>Verrucalvaceae</taxon>
        <taxon>Aphanomyces</taxon>
    </lineage>
</organism>
<keyword evidence="1" id="KW-0813">Transport</keyword>
<dbReference type="InterPro" id="IPR014710">
    <property type="entry name" value="RmlC-like_jellyroll"/>
</dbReference>
<feature type="domain" description="Cyclic nucleotide-binding" evidence="2">
    <location>
        <begin position="10"/>
        <end position="80"/>
    </location>
</feature>
<dbReference type="EMBL" id="QUTE01007928">
    <property type="protein sequence ID" value="RHZ27139.1"/>
    <property type="molecule type" value="Genomic_DNA"/>
</dbReference>
<comment type="caution">
    <text evidence="3">The sequence shown here is derived from an EMBL/GenBank/DDBJ whole genome shotgun (WGS) entry which is preliminary data.</text>
</comment>
<dbReference type="GO" id="GO:0005221">
    <property type="term" value="F:intracellularly cyclic nucleotide-activated monoatomic cation channel activity"/>
    <property type="evidence" value="ECO:0007669"/>
    <property type="project" value="InterPro"/>
</dbReference>
<dbReference type="SUPFAM" id="SSF51206">
    <property type="entry name" value="cAMP-binding domain-like"/>
    <property type="match status" value="1"/>
</dbReference>
<evidence type="ECO:0000256" key="1">
    <source>
        <dbReference type="ARBA" id="ARBA00023286"/>
    </source>
</evidence>
<sequence length="80" mass="9234">LKDMVTGVPFFKYCRAAFIRALIDLMETQSVPTNYIVCRKDEEGEDMYFVQSGVLVILVDDIKVFLMFRQVQFVGSIVVF</sequence>
<gene>
    <name evidence="3" type="ORF">DYB31_008877</name>
</gene>
<keyword evidence="1" id="KW-0407">Ion channel</keyword>
<keyword evidence="1" id="KW-1071">Ligand-gated ion channel</keyword>
<dbReference type="PANTHER" id="PTHR45638">
    <property type="entry name" value="CYCLIC NUCLEOTIDE-GATED CATION CHANNEL SUBUNIT A"/>
    <property type="match status" value="1"/>
</dbReference>
<dbReference type="InterPro" id="IPR000595">
    <property type="entry name" value="cNMP-bd_dom"/>
</dbReference>
<evidence type="ECO:0000259" key="2">
    <source>
        <dbReference type="PROSITE" id="PS50042"/>
    </source>
</evidence>
<name>A0A397FEC0_APHAT</name>
<evidence type="ECO:0000313" key="3">
    <source>
        <dbReference type="EMBL" id="RHZ27139.1"/>
    </source>
</evidence>
<dbReference type="PROSITE" id="PS50042">
    <property type="entry name" value="CNMP_BINDING_3"/>
    <property type="match status" value="1"/>
</dbReference>
<dbReference type="PANTHER" id="PTHR45638:SF11">
    <property type="entry name" value="CYCLIC NUCLEOTIDE-GATED CATION CHANNEL SUBUNIT A"/>
    <property type="match status" value="1"/>
</dbReference>
<dbReference type="AlphaFoldDB" id="A0A397FEC0"/>
<dbReference type="Proteomes" id="UP000266196">
    <property type="component" value="Unassembled WGS sequence"/>
</dbReference>